<gene>
    <name evidence="3" type="ORF">HINF_LOCUS16718</name>
    <name evidence="4" type="ORF">HINF_LOCUS25268</name>
    <name evidence="2" type="ORF">HINF_LOCUS28732</name>
</gene>
<dbReference type="EMBL" id="CAXDID020000075">
    <property type="protein sequence ID" value="CAL6015943.1"/>
    <property type="molecule type" value="Genomic_DNA"/>
</dbReference>
<dbReference type="PANTHER" id="PTHR40131:SF1">
    <property type="entry name" value="C1Q DOMAIN-CONTAINING PROTEIN"/>
    <property type="match status" value="1"/>
</dbReference>
<dbReference type="Proteomes" id="UP001642409">
    <property type="component" value="Unassembled WGS sequence"/>
</dbReference>
<reference evidence="2" key="1">
    <citation type="submission" date="2023-06" db="EMBL/GenBank/DDBJ databases">
        <authorList>
            <person name="Kurt Z."/>
        </authorList>
    </citation>
    <scope>NUCLEOTIDE SEQUENCE</scope>
</reference>
<feature type="coiled-coil region" evidence="1">
    <location>
        <begin position="58"/>
        <end position="156"/>
    </location>
</feature>
<dbReference type="EMBL" id="CATOUU010000687">
    <property type="protein sequence ID" value="CAI9941087.1"/>
    <property type="molecule type" value="Genomic_DNA"/>
</dbReference>
<reference evidence="3 5" key="2">
    <citation type="submission" date="2024-07" db="EMBL/GenBank/DDBJ databases">
        <authorList>
            <person name="Akdeniz Z."/>
        </authorList>
    </citation>
    <scope>NUCLEOTIDE SEQUENCE [LARGE SCALE GENOMIC DNA]</scope>
</reference>
<proteinExistence type="predicted"/>
<comment type="caution">
    <text evidence="2">The sequence shown here is derived from an EMBL/GenBank/DDBJ whole genome shotgun (WGS) entry which is preliminary data.</text>
</comment>
<dbReference type="AlphaFoldDB" id="A0AA86PU99"/>
<evidence type="ECO:0000313" key="4">
    <source>
        <dbReference type="EMBL" id="CAL6015943.1"/>
    </source>
</evidence>
<accession>A0AA86PU99</accession>
<evidence type="ECO:0000313" key="2">
    <source>
        <dbReference type="EMBL" id="CAI9941087.1"/>
    </source>
</evidence>
<organism evidence="2">
    <name type="scientific">Hexamita inflata</name>
    <dbReference type="NCBI Taxonomy" id="28002"/>
    <lineage>
        <taxon>Eukaryota</taxon>
        <taxon>Metamonada</taxon>
        <taxon>Diplomonadida</taxon>
        <taxon>Hexamitidae</taxon>
        <taxon>Hexamitinae</taxon>
        <taxon>Hexamita</taxon>
    </lineage>
</organism>
<evidence type="ECO:0000313" key="5">
    <source>
        <dbReference type="Proteomes" id="UP001642409"/>
    </source>
</evidence>
<dbReference type="EMBL" id="CAXDID020000041">
    <property type="protein sequence ID" value="CAL6000479.1"/>
    <property type="molecule type" value="Genomic_DNA"/>
</dbReference>
<dbReference type="PANTHER" id="PTHR40131">
    <property type="entry name" value="C1Q DOMAIN-CONTAINING PROTEIN"/>
    <property type="match status" value="1"/>
</dbReference>
<evidence type="ECO:0008006" key="6">
    <source>
        <dbReference type="Google" id="ProtNLM"/>
    </source>
</evidence>
<keyword evidence="1" id="KW-0175">Coiled coil</keyword>
<protein>
    <recommendedName>
        <fullName evidence="6">C1q domain-containing protein</fullName>
    </recommendedName>
</protein>
<evidence type="ECO:0000313" key="3">
    <source>
        <dbReference type="EMBL" id="CAL6000479.1"/>
    </source>
</evidence>
<sequence>MEINYDDMCNGNGEWKNIQTAVRSTLFSQSQDTLALKQHLVEFSKKLNTIEKQNKDVFDSMQAKVDAAEQKAVKAEEQSKQLKIQYQKKIEDMEEQSLETQFTIQNQLKQLQAELEKAQTQNTELTNNLTRKITVLEEQNKLFTQQQEKINNEAKKQVKQFPTQEEVTEVLQQYATKEELTRAIAKITDSSSQSSLKTSANIQTTLQQLAERQVQLESVVSELPQLEKVQQLTQQTIQEAMKSFATKQVVQQIGQKLNEKIQLVQTQSTELIQAQVTQLSQTEEETKDQVLELQKKTIQIQADLTQKMTEVTRINQIEKQMKNYELQLNQKLDLNYLQQMNRQIVTHDLLDEEIRALLETCQKQIKSEVDAFVDNSLYRTVKSIVKAELDVQHTRQSNDLEAQVNALQDRLLKKLAKELSPQDSLLKIDQQCEDIRKLVEIVAGDVDFKLTRQREDFSSQLNGELSAVRQGLDTLHGALGTQNDVVTCRLREYDALLQQATLTLNLPTARWTWRTKRLSASQAIIWTAEETNTLQSNFIWERGKSTILVVQAGCYKVEFAVFARRRPTVQIVVNNEPILSAMSNGMSSAMYVAPKGPAAGCYFAQAHSDYLYLSQNTVMQIMIGSEFASCLSGYLSLQKQW</sequence>
<name>A0AA86PU99_9EUKA</name>
<feature type="coiled-coil region" evidence="1">
    <location>
        <begin position="276"/>
        <end position="334"/>
    </location>
</feature>
<evidence type="ECO:0000256" key="1">
    <source>
        <dbReference type="SAM" id="Coils"/>
    </source>
</evidence>
<keyword evidence="5" id="KW-1185">Reference proteome</keyword>